<evidence type="ECO:0008006" key="4">
    <source>
        <dbReference type="Google" id="ProtNLM"/>
    </source>
</evidence>
<dbReference type="RefSeq" id="WP_211869383.1">
    <property type="nucleotide sequence ID" value="NZ_JAAEDI010000013.1"/>
</dbReference>
<sequence>MAATQPTGLGVPAKLVLVLAAALIVLGIVWHGVTVATFQRIWHDMVERPDGPVSFRFILQPAMAALAGFRQGLQDARSGHTPYFASMLRERQNRVAHLRDGVNATARIVLLGIVMDMIYQALVLKTFYPNEALIIALMLAVVPYVVVRGLTGRIARHWYPRTP</sequence>
<name>A0ABS5EI77_9PROT</name>
<gene>
    <name evidence="2" type="ORF">GXW78_13690</name>
</gene>
<keyword evidence="1" id="KW-0472">Membrane</keyword>
<reference evidence="3" key="1">
    <citation type="journal article" date="2021" name="Syst. Appl. Microbiol.">
        <title>Roseomonas hellenica sp. nov., isolated from roots of wild-growing Alkanna tinctoria.</title>
        <authorList>
            <person name="Rat A."/>
            <person name="Naranjo H.D."/>
            <person name="Lebbe L."/>
            <person name="Cnockaert M."/>
            <person name="Krigas N."/>
            <person name="Grigoriadou K."/>
            <person name="Maloupa E."/>
            <person name="Willems A."/>
        </authorList>
    </citation>
    <scope>NUCLEOTIDE SEQUENCE [LARGE SCALE GENOMIC DNA]</scope>
    <source>
        <strain evidence="3">LMG 31159</strain>
    </source>
</reference>
<feature type="transmembrane region" description="Helical" evidence="1">
    <location>
        <begin position="133"/>
        <end position="151"/>
    </location>
</feature>
<evidence type="ECO:0000313" key="2">
    <source>
        <dbReference type="EMBL" id="MBR0650724.1"/>
    </source>
</evidence>
<protein>
    <recommendedName>
        <fullName evidence="4">Glycosyl-4,4'-diaponeurosporenoate acyltransferase</fullName>
    </recommendedName>
</protein>
<proteinExistence type="predicted"/>
<accession>A0ABS5EI77</accession>
<keyword evidence="3" id="KW-1185">Reference proteome</keyword>
<evidence type="ECO:0000256" key="1">
    <source>
        <dbReference type="SAM" id="Phobius"/>
    </source>
</evidence>
<feature type="transmembrane region" description="Helical" evidence="1">
    <location>
        <begin position="108"/>
        <end position="127"/>
    </location>
</feature>
<keyword evidence="1" id="KW-1133">Transmembrane helix</keyword>
<feature type="transmembrane region" description="Helical" evidence="1">
    <location>
        <begin position="15"/>
        <end position="38"/>
    </location>
</feature>
<dbReference type="Proteomes" id="UP000698752">
    <property type="component" value="Unassembled WGS sequence"/>
</dbReference>
<keyword evidence="1" id="KW-0812">Transmembrane</keyword>
<dbReference type="EMBL" id="JAAEDI010000013">
    <property type="protein sequence ID" value="MBR0650724.1"/>
    <property type="molecule type" value="Genomic_DNA"/>
</dbReference>
<organism evidence="2 3">
    <name type="scientific">Neoroseomonas terrae</name>
    <dbReference type="NCBI Taxonomy" id="424799"/>
    <lineage>
        <taxon>Bacteria</taxon>
        <taxon>Pseudomonadati</taxon>
        <taxon>Pseudomonadota</taxon>
        <taxon>Alphaproteobacteria</taxon>
        <taxon>Acetobacterales</taxon>
        <taxon>Acetobacteraceae</taxon>
        <taxon>Neoroseomonas</taxon>
    </lineage>
</organism>
<evidence type="ECO:0000313" key="3">
    <source>
        <dbReference type="Proteomes" id="UP000698752"/>
    </source>
</evidence>
<comment type="caution">
    <text evidence="2">The sequence shown here is derived from an EMBL/GenBank/DDBJ whole genome shotgun (WGS) entry which is preliminary data.</text>
</comment>